<dbReference type="SUPFAM" id="SSF47769">
    <property type="entry name" value="SAM/Pointed domain"/>
    <property type="match status" value="1"/>
</dbReference>
<dbReference type="Pfam" id="PF18016">
    <property type="entry name" value="SAM_3"/>
    <property type="match status" value="1"/>
</dbReference>
<feature type="domain" description="Grh/CP2 DB" evidence="9">
    <location>
        <begin position="67"/>
        <end position="303"/>
    </location>
</feature>
<feature type="compositionally biased region" description="Polar residues" evidence="8">
    <location>
        <begin position="612"/>
        <end position="621"/>
    </location>
</feature>
<evidence type="ECO:0000256" key="4">
    <source>
        <dbReference type="ARBA" id="ARBA00023125"/>
    </source>
</evidence>
<organism evidence="10 11">
    <name type="scientific">Opisthorchis felineus</name>
    <dbReference type="NCBI Taxonomy" id="147828"/>
    <lineage>
        <taxon>Eukaryota</taxon>
        <taxon>Metazoa</taxon>
        <taxon>Spiralia</taxon>
        <taxon>Lophotrochozoa</taxon>
        <taxon>Platyhelminthes</taxon>
        <taxon>Trematoda</taxon>
        <taxon>Digenea</taxon>
        <taxon>Opisthorchiida</taxon>
        <taxon>Opisthorchiata</taxon>
        <taxon>Opisthorchiidae</taxon>
        <taxon>Opisthorchis</taxon>
    </lineage>
</organism>
<feature type="region of interest" description="Disordered" evidence="8">
    <location>
        <begin position="280"/>
        <end position="303"/>
    </location>
</feature>
<dbReference type="GO" id="GO:0005634">
    <property type="term" value="C:nucleus"/>
    <property type="evidence" value="ECO:0007669"/>
    <property type="project" value="UniProtKB-SubCell"/>
</dbReference>
<dbReference type="OrthoDB" id="9996779at2759"/>
<dbReference type="Proteomes" id="UP000308267">
    <property type="component" value="Unassembled WGS sequence"/>
</dbReference>
<evidence type="ECO:0000256" key="7">
    <source>
        <dbReference type="PROSITE-ProRule" id="PRU01313"/>
    </source>
</evidence>
<feature type="region of interest" description="Disordered" evidence="8">
    <location>
        <begin position="609"/>
        <end position="632"/>
    </location>
</feature>
<keyword evidence="4 7" id="KW-0238">DNA-binding</keyword>
<feature type="compositionally biased region" description="Polar residues" evidence="8">
    <location>
        <begin position="285"/>
        <end position="301"/>
    </location>
</feature>
<comment type="subcellular location">
    <subcellularLocation>
        <location evidence="1 7">Nucleus</location>
    </subcellularLocation>
</comment>
<evidence type="ECO:0000256" key="5">
    <source>
        <dbReference type="ARBA" id="ARBA00023163"/>
    </source>
</evidence>
<keyword evidence="11" id="KW-1185">Reference proteome</keyword>
<evidence type="ECO:0000313" key="11">
    <source>
        <dbReference type="Proteomes" id="UP000308267"/>
    </source>
</evidence>
<accession>A0A4S2M5C7</accession>
<keyword evidence="3" id="KW-0805">Transcription regulation</keyword>
<dbReference type="EMBL" id="SJOL01006154">
    <property type="protein sequence ID" value="TGZ69237.1"/>
    <property type="molecule type" value="Genomic_DNA"/>
</dbReference>
<proteinExistence type="inferred from homology"/>
<feature type="compositionally biased region" description="Basic and acidic residues" evidence="8">
    <location>
        <begin position="461"/>
        <end position="471"/>
    </location>
</feature>
<evidence type="ECO:0000256" key="8">
    <source>
        <dbReference type="SAM" id="MobiDB-lite"/>
    </source>
</evidence>
<evidence type="ECO:0000256" key="1">
    <source>
        <dbReference type="ARBA" id="ARBA00004123"/>
    </source>
</evidence>
<evidence type="ECO:0000259" key="9">
    <source>
        <dbReference type="PROSITE" id="PS51968"/>
    </source>
</evidence>
<sequence>MTPAWCFDDANLSPPLDDSMSGIGADFVNSMFSMRDALSALPVCDDLTTFESSGSVIAENDFSSSQAQRNFQAVLKVPTSSATKFNEPPLTYLNQSQVYELVLQRDTDKVSQIKSLITLRFHEHQMELQEQEHLNSWREAHPGERLLDVDLSQSYGFEDLFSAPATPNMAVCLWSGPQCTVALRLNCIGTEFTAKKHGGEKGIPFRLQVDYIDAENGHHVECCATQVKVFRMKGADRKHRTDREKLERKSRESQSQYRPSCPVTTLVSFPFGYSGPRPKSRAFSGLSQGTQMHDLSSSSRNMGADGLAIDSDESAKAGVKGVFSVGNERSTSPRRSTADHVGSVTASASVSTAQFVTPSQPFQRPTLMRTRRSSPGPSRLSPSPSRRLTGTMSSSNLQRRRRQRVTECCMGSCSACGRICRNPCGGLTSSGGRWIRTCRVKPCCAHWDGAGPRQKQPAWLPEKRRASHSYERNSAISCPQKVDRVTGSTHPSVRARELSTSAESSLGNEELNKWTLVDKRGEDEEGSEDTALQPSTSRTVRPGSVKSQPQSATEATSSCLSNRDTGYSSDLVFLTDSDSTNRENTMKNLSLSAEPVCFQSHWEAPPEAHTMEVQSSKPVTTEESDARPTVHSSADIVIQQPADSLPIHIDMTPEEVTAWFKSSNLANFADTFQTFSGRDMLRLTKEDFQALCGAVEGLRLHNAFYNKPPRPRSTIYLSRRENEVYQAVMLYQLTRDELLRHVSAMVTLQVDQVQMLCILTDHGLPVLITDELVAQLEDHSFYQLEVHSHCPNKANIFLRPA</sequence>
<dbReference type="InterPro" id="IPR041418">
    <property type="entry name" value="SAM_3"/>
</dbReference>
<keyword evidence="6 7" id="KW-0539">Nucleus</keyword>
<dbReference type="InterPro" id="IPR040167">
    <property type="entry name" value="TF_CP2-like"/>
</dbReference>
<dbReference type="AlphaFoldDB" id="A0A4S2M5C7"/>
<dbReference type="InterPro" id="IPR013761">
    <property type="entry name" value="SAM/pointed_sf"/>
</dbReference>
<dbReference type="Gene3D" id="1.10.150.50">
    <property type="entry name" value="Transcription Factor, Ets-1"/>
    <property type="match status" value="1"/>
</dbReference>
<name>A0A4S2M5C7_OPIFE</name>
<evidence type="ECO:0000256" key="2">
    <source>
        <dbReference type="ARBA" id="ARBA00010852"/>
    </source>
</evidence>
<dbReference type="Pfam" id="PF25416">
    <property type="entry name" value="GRHL1_C"/>
    <property type="match status" value="1"/>
</dbReference>
<feature type="compositionally biased region" description="Basic and acidic residues" evidence="8">
    <location>
        <begin position="234"/>
        <end position="252"/>
    </location>
</feature>
<feature type="compositionally biased region" description="Basic and acidic residues" evidence="8">
    <location>
        <begin position="510"/>
        <end position="522"/>
    </location>
</feature>
<comment type="caution">
    <text evidence="10">The sequence shown here is derived from an EMBL/GenBank/DDBJ whole genome shotgun (WGS) entry which is preliminary data.</text>
</comment>
<gene>
    <name evidence="10" type="ORF">CRM22_003852</name>
</gene>
<dbReference type="PROSITE" id="PS51968">
    <property type="entry name" value="GRH_CP2_DB"/>
    <property type="match status" value="1"/>
</dbReference>
<feature type="compositionally biased region" description="Polar residues" evidence="8">
    <location>
        <begin position="498"/>
        <end position="507"/>
    </location>
</feature>
<feature type="region of interest" description="Disordered" evidence="8">
    <location>
        <begin position="234"/>
        <end position="259"/>
    </location>
</feature>
<feature type="region of interest" description="Disordered" evidence="8">
    <location>
        <begin position="449"/>
        <end position="561"/>
    </location>
</feature>
<keyword evidence="5" id="KW-0804">Transcription</keyword>
<reference evidence="10 11" key="1">
    <citation type="journal article" date="2019" name="BMC Genomics">
        <title>New insights from Opisthorchis felineus genome: update on genomics of the epidemiologically important liver flukes.</title>
        <authorList>
            <person name="Ershov N.I."/>
            <person name="Mordvinov V.A."/>
            <person name="Prokhortchouk E.B."/>
            <person name="Pakharukova M.Y."/>
            <person name="Gunbin K.V."/>
            <person name="Ustyantsev K."/>
            <person name="Genaev M.A."/>
            <person name="Blinov A.G."/>
            <person name="Mazur A."/>
            <person name="Boulygina E."/>
            <person name="Tsygankova S."/>
            <person name="Khrameeva E."/>
            <person name="Chekanov N."/>
            <person name="Fan G."/>
            <person name="Xiao A."/>
            <person name="Zhang H."/>
            <person name="Xu X."/>
            <person name="Yang H."/>
            <person name="Solovyev V."/>
            <person name="Lee S.M."/>
            <person name="Liu X."/>
            <person name="Afonnikov D.A."/>
            <person name="Skryabin K.G."/>
        </authorList>
    </citation>
    <scope>NUCLEOTIDE SEQUENCE [LARGE SCALE GENOMIC DNA]</scope>
    <source>
        <strain evidence="10">AK-0245</strain>
        <tissue evidence="10">Whole organism</tissue>
    </source>
</reference>
<protein>
    <recommendedName>
        <fullName evidence="9">Grh/CP2 DB domain-containing protein</fullName>
    </recommendedName>
</protein>
<dbReference type="PANTHER" id="PTHR11037">
    <property type="entry name" value="TRANSCRIPTION FACTOR CP2"/>
    <property type="match status" value="1"/>
</dbReference>
<comment type="similarity">
    <text evidence="2">Belongs to the grh/CP2 family. CP2 subfamily.</text>
</comment>
<feature type="compositionally biased region" description="Polar residues" evidence="8">
    <location>
        <begin position="530"/>
        <end position="561"/>
    </location>
</feature>
<dbReference type="STRING" id="147828.A0A4S2M5C7"/>
<feature type="compositionally biased region" description="Low complexity" evidence="8">
    <location>
        <begin position="373"/>
        <end position="390"/>
    </location>
</feature>
<dbReference type="GO" id="GO:0000978">
    <property type="term" value="F:RNA polymerase II cis-regulatory region sequence-specific DNA binding"/>
    <property type="evidence" value="ECO:0007669"/>
    <property type="project" value="TreeGrafter"/>
</dbReference>
<feature type="region of interest" description="Disordered" evidence="8">
    <location>
        <begin position="355"/>
        <end position="401"/>
    </location>
</feature>
<dbReference type="GO" id="GO:0001228">
    <property type="term" value="F:DNA-binding transcription activator activity, RNA polymerase II-specific"/>
    <property type="evidence" value="ECO:0007669"/>
    <property type="project" value="TreeGrafter"/>
</dbReference>
<dbReference type="PANTHER" id="PTHR11037:SF21">
    <property type="entry name" value="GEMINI, ISOFORM C"/>
    <property type="match status" value="1"/>
</dbReference>
<evidence type="ECO:0000256" key="3">
    <source>
        <dbReference type="ARBA" id="ARBA00023015"/>
    </source>
</evidence>
<dbReference type="Pfam" id="PF04516">
    <property type="entry name" value="CP2"/>
    <property type="match status" value="1"/>
</dbReference>
<evidence type="ECO:0000313" key="10">
    <source>
        <dbReference type="EMBL" id="TGZ69237.1"/>
    </source>
</evidence>
<dbReference type="InterPro" id="IPR057520">
    <property type="entry name" value="GRHL1/CP2_C"/>
</dbReference>
<dbReference type="InterPro" id="IPR007604">
    <property type="entry name" value="CP2"/>
</dbReference>
<evidence type="ECO:0000256" key="6">
    <source>
        <dbReference type="ARBA" id="ARBA00023242"/>
    </source>
</evidence>